<dbReference type="RefSeq" id="WP_320508836.1">
    <property type="nucleotide sequence ID" value="NZ_JAXCLW010000003.1"/>
</dbReference>
<dbReference type="InterPro" id="IPR018376">
    <property type="entry name" value="Enoyl-CoA_hyd/isom_CS"/>
</dbReference>
<gene>
    <name evidence="4" type="ORF">SMD27_13025</name>
</gene>
<dbReference type="InterPro" id="IPR029045">
    <property type="entry name" value="ClpP/crotonase-like_dom_sf"/>
</dbReference>
<dbReference type="PROSITE" id="PS00166">
    <property type="entry name" value="ENOYL_COA_HYDRATASE"/>
    <property type="match status" value="1"/>
</dbReference>
<dbReference type="Proteomes" id="UP001279642">
    <property type="component" value="Unassembled WGS sequence"/>
</dbReference>
<keyword evidence="5" id="KW-1185">Reference proteome</keyword>
<organism evidence="4 5">
    <name type="scientific">Dongia soli</name>
    <dbReference type="NCBI Taxonomy" id="600628"/>
    <lineage>
        <taxon>Bacteria</taxon>
        <taxon>Pseudomonadati</taxon>
        <taxon>Pseudomonadota</taxon>
        <taxon>Alphaproteobacteria</taxon>
        <taxon>Rhodospirillales</taxon>
        <taxon>Dongiaceae</taxon>
        <taxon>Dongia</taxon>
    </lineage>
</organism>
<evidence type="ECO:0000313" key="4">
    <source>
        <dbReference type="EMBL" id="MDY0883769.1"/>
    </source>
</evidence>
<dbReference type="SUPFAM" id="SSF52096">
    <property type="entry name" value="ClpP/crotonase"/>
    <property type="match status" value="1"/>
</dbReference>
<keyword evidence="2" id="KW-0456">Lyase</keyword>
<evidence type="ECO:0000256" key="3">
    <source>
        <dbReference type="RuleBase" id="RU003707"/>
    </source>
</evidence>
<dbReference type="Gene3D" id="3.90.226.10">
    <property type="entry name" value="2-enoyl-CoA Hydratase, Chain A, domain 1"/>
    <property type="match status" value="1"/>
</dbReference>
<comment type="caution">
    <text evidence="4">The sequence shown here is derived from an EMBL/GenBank/DDBJ whole genome shotgun (WGS) entry which is preliminary data.</text>
</comment>
<dbReference type="CDD" id="cd06558">
    <property type="entry name" value="crotonase-like"/>
    <property type="match status" value="1"/>
</dbReference>
<evidence type="ECO:0000256" key="2">
    <source>
        <dbReference type="ARBA" id="ARBA00023239"/>
    </source>
</evidence>
<dbReference type="InterPro" id="IPR014748">
    <property type="entry name" value="Enoyl-CoA_hydra_C"/>
</dbReference>
<dbReference type="InterPro" id="IPR001753">
    <property type="entry name" value="Enoyl-CoA_hydra/iso"/>
</dbReference>
<dbReference type="EMBL" id="JAXCLW010000003">
    <property type="protein sequence ID" value="MDY0883769.1"/>
    <property type="molecule type" value="Genomic_DNA"/>
</dbReference>
<proteinExistence type="inferred from homology"/>
<accession>A0ABU5EBV7</accession>
<comment type="similarity">
    <text evidence="1 3">Belongs to the enoyl-CoA hydratase/isomerase family.</text>
</comment>
<dbReference type="Gene3D" id="1.10.12.10">
    <property type="entry name" value="Lyase 2-enoyl-coa Hydratase, Chain A, domain 2"/>
    <property type="match status" value="1"/>
</dbReference>
<dbReference type="Pfam" id="PF00378">
    <property type="entry name" value="ECH_1"/>
    <property type="match status" value="1"/>
</dbReference>
<evidence type="ECO:0000256" key="1">
    <source>
        <dbReference type="ARBA" id="ARBA00005254"/>
    </source>
</evidence>
<evidence type="ECO:0000313" key="5">
    <source>
        <dbReference type="Proteomes" id="UP001279642"/>
    </source>
</evidence>
<protein>
    <submittedName>
        <fullName evidence="4">Enoyl-CoA hydratase-related protein</fullName>
    </submittedName>
</protein>
<dbReference type="PANTHER" id="PTHR11941:SF133">
    <property type="entry name" value="1,2-EPOXYPHENYLACETYL-COA ISOMERASE"/>
    <property type="match status" value="1"/>
</dbReference>
<name>A0ABU5EBV7_9PROT</name>
<reference evidence="4 5" key="1">
    <citation type="journal article" date="2016" name="Antonie Van Leeuwenhoek">
        <title>Dongia soli sp. nov., isolated from soil from Dokdo, Korea.</title>
        <authorList>
            <person name="Kim D.U."/>
            <person name="Lee H."/>
            <person name="Kim H."/>
            <person name="Kim S.G."/>
            <person name="Ka J.O."/>
        </authorList>
    </citation>
    <scope>NUCLEOTIDE SEQUENCE [LARGE SCALE GENOMIC DNA]</scope>
    <source>
        <strain evidence="4 5">D78</strain>
    </source>
</reference>
<sequence length="262" mass="28027">MTELVEIEDRKAVRIIAINRPEVRNAINTGVLLGLRNAIKQAARDEKVRAIVITGRGGAFSGGADVKEWSDKKKGIDPHPDHDWVEEAIQLVQEIARLPKPTIAMIDGAAVGGGLDIALACDFRIASTKAKFICAYTRVGYPPDCGGSWLLPRLIGLEAAKLFVYTGDLWDAAKAKSVGMVTEIVSPEELDAATMTLAEKLASGPTVATGLAKQLLDAAYRRTFAEQLAEEERAGKVCAKTADHAEGLAAANEKRAPQFAGH</sequence>
<dbReference type="PANTHER" id="PTHR11941">
    <property type="entry name" value="ENOYL-COA HYDRATASE-RELATED"/>
    <property type="match status" value="1"/>
</dbReference>